<sequence length="333" mass="37776">MKIAIDTRPLVSGDSVRGIGVYTRELVNGFKKSKKGFTVLDDDFNSKEFSKFDLIHFTSFNPYIVSIPFVKPKNTKFILTIYDLIPLIYPAHYPPGIKGGIRWILNKYLIKKNVDAILTISETSKKDICRFLGVDPNIVHVVYLAPRDIFKPISNTSILYSIEVKYKLLKKFVLYVGDVNYNKNIPGLVKACALAKLPLVIVGKQAKEIESLDLNHPELRHLKNIDWTGVVRLGFVPNEDLVAIYNLATVYIQPSLYEGYGLPAVEANACKIPMVLVRSQCMVEIMGDEFSYCNSDAESISKAILNPNRKNKLSRIYSWEKTANETWEVYKNV</sequence>
<feature type="domain" description="Glycosyltransferase subfamily 4-like N-terminal" evidence="3">
    <location>
        <begin position="49"/>
        <end position="143"/>
    </location>
</feature>
<dbReference type="Pfam" id="PF00534">
    <property type="entry name" value="Glycos_transf_1"/>
    <property type="match status" value="1"/>
</dbReference>
<evidence type="ECO:0000313" key="4">
    <source>
        <dbReference type="EMBL" id="KKQ91841.1"/>
    </source>
</evidence>
<evidence type="ECO:0000259" key="2">
    <source>
        <dbReference type="Pfam" id="PF00534"/>
    </source>
</evidence>
<dbReference type="SUPFAM" id="SSF53756">
    <property type="entry name" value="UDP-Glycosyltransferase/glycogen phosphorylase"/>
    <property type="match status" value="1"/>
</dbReference>
<dbReference type="EMBL" id="LBVU01000004">
    <property type="protein sequence ID" value="KKQ91841.1"/>
    <property type="molecule type" value="Genomic_DNA"/>
</dbReference>
<evidence type="ECO:0000313" key="5">
    <source>
        <dbReference type="Proteomes" id="UP000034774"/>
    </source>
</evidence>
<gene>
    <name evidence="4" type="ORF">UT17_C0004G0189</name>
</gene>
<dbReference type="InterPro" id="IPR001296">
    <property type="entry name" value="Glyco_trans_1"/>
</dbReference>
<dbReference type="PANTHER" id="PTHR46401">
    <property type="entry name" value="GLYCOSYLTRANSFERASE WBBK-RELATED"/>
    <property type="match status" value="1"/>
</dbReference>
<dbReference type="PANTHER" id="PTHR46401:SF2">
    <property type="entry name" value="GLYCOSYLTRANSFERASE WBBK-RELATED"/>
    <property type="match status" value="1"/>
</dbReference>
<dbReference type="InterPro" id="IPR028098">
    <property type="entry name" value="Glyco_trans_4-like_N"/>
</dbReference>
<protein>
    <submittedName>
        <fullName evidence="4">Glycosyltransferase</fullName>
    </submittedName>
</protein>
<comment type="caution">
    <text evidence="4">The sequence shown here is derived from an EMBL/GenBank/DDBJ whole genome shotgun (WGS) entry which is preliminary data.</text>
</comment>
<organism evidence="4 5">
    <name type="scientific">Candidatus Woesebacteria bacterium GW2011_GWB1_39_10</name>
    <dbReference type="NCBI Taxonomy" id="1618572"/>
    <lineage>
        <taxon>Bacteria</taxon>
        <taxon>Candidatus Woeseibacteriota</taxon>
    </lineage>
</organism>
<dbReference type="PATRIC" id="fig|1618572.3.peg.909"/>
<dbReference type="AlphaFoldDB" id="A0A0G0PR38"/>
<proteinExistence type="predicted"/>
<dbReference type="Pfam" id="PF13439">
    <property type="entry name" value="Glyco_transf_4"/>
    <property type="match status" value="1"/>
</dbReference>
<reference evidence="4 5" key="1">
    <citation type="journal article" date="2015" name="Nature">
        <title>rRNA introns, odd ribosomes, and small enigmatic genomes across a large radiation of phyla.</title>
        <authorList>
            <person name="Brown C.T."/>
            <person name="Hug L.A."/>
            <person name="Thomas B.C."/>
            <person name="Sharon I."/>
            <person name="Castelle C.J."/>
            <person name="Singh A."/>
            <person name="Wilkins M.J."/>
            <person name="Williams K.H."/>
            <person name="Banfield J.F."/>
        </authorList>
    </citation>
    <scope>NUCLEOTIDE SEQUENCE [LARGE SCALE GENOMIC DNA]</scope>
</reference>
<evidence type="ECO:0000259" key="3">
    <source>
        <dbReference type="Pfam" id="PF13439"/>
    </source>
</evidence>
<accession>A0A0G0PR38</accession>
<dbReference type="Gene3D" id="3.40.50.2000">
    <property type="entry name" value="Glycogen Phosphorylase B"/>
    <property type="match status" value="2"/>
</dbReference>
<keyword evidence="1 4" id="KW-0808">Transferase</keyword>
<dbReference type="STRING" id="1618572.UT17_C0004G0189"/>
<name>A0A0G0PR38_9BACT</name>
<dbReference type="Proteomes" id="UP000034774">
    <property type="component" value="Unassembled WGS sequence"/>
</dbReference>
<dbReference type="GO" id="GO:0016757">
    <property type="term" value="F:glycosyltransferase activity"/>
    <property type="evidence" value="ECO:0007669"/>
    <property type="project" value="InterPro"/>
</dbReference>
<dbReference type="CDD" id="cd03809">
    <property type="entry name" value="GT4_MtfB-like"/>
    <property type="match status" value="1"/>
</dbReference>
<feature type="domain" description="Glycosyl transferase family 1" evidence="2">
    <location>
        <begin position="170"/>
        <end position="304"/>
    </location>
</feature>
<dbReference type="GO" id="GO:0009103">
    <property type="term" value="P:lipopolysaccharide biosynthetic process"/>
    <property type="evidence" value="ECO:0007669"/>
    <property type="project" value="TreeGrafter"/>
</dbReference>
<evidence type="ECO:0000256" key="1">
    <source>
        <dbReference type="ARBA" id="ARBA00022679"/>
    </source>
</evidence>